<reference evidence="1 2" key="1">
    <citation type="submission" date="2017-07" db="EMBL/GenBank/DDBJ databases">
        <title>Phenotypical and genomic characterization of a clinical isolate of Shewanella bicestrii sp. nov. producing an extended-spectrum beta-lactamase and a new oxacillinase variant.</title>
        <authorList>
            <person name="Jousset A.B."/>
            <person name="Bonnin R.A."/>
            <person name="Girlich D."/>
            <person name="Dabos L."/>
            <person name="Potron A."/>
            <person name="Dortet L."/>
            <person name="Glaser P."/>
            <person name="Naas T."/>
        </authorList>
    </citation>
    <scope>NUCLEOTIDE SEQUENCE [LARGE SCALE GENOMIC DNA]</scope>
    <source>
        <strain evidence="1 2">JAB-1</strain>
    </source>
</reference>
<dbReference type="InterPro" id="IPR021488">
    <property type="entry name" value="DUF3142"/>
</dbReference>
<gene>
    <name evidence="1" type="ORF">CF168_04815</name>
</gene>
<protein>
    <recommendedName>
        <fullName evidence="3">DUF3142 domain-containing protein</fullName>
    </recommendedName>
</protein>
<name>A0A220UJE1_9GAMM</name>
<evidence type="ECO:0008006" key="3">
    <source>
        <dbReference type="Google" id="ProtNLM"/>
    </source>
</evidence>
<evidence type="ECO:0000313" key="2">
    <source>
        <dbReference type="Proteomes" id="UP000198367"/>
    </source>
</evidence>
<accession>A0A220UJE1</accession>
<evidence type="ECO:0000313" key="1">
    <source>
        <dbReference type="EMBL" id="ASK68249.1"/>
    </source>
</evidence>
<dbReference type="Proteomes" id="UP000198367">
    <property type="component" value="Chromosome"/>
</dbReference>
<dbReference type="RefSeq" id="WP_089067160.1">
    <property type="nucleotide sequence ID" value="NZ_CP022358.1"/>
</dbReference>
<sequence length="502" mass="56144">MDLRSRYSTLFHSKRFQSSRFHSRRFQSKHFEPKRSKSLKAIHRPLSLLLRLSQLLTLSFGLVFLSACQPANQDTSSIKTATTAPRELTQEVYVWQRQWRDANQSALVESQSAFNGVRILALQAHPKPNGADIWFEVQVNHAWLQADPRPKVAVIRLDGQMTRLNNREVIQKILALVQDWQTKGTNLAGIEIDHDSASSKLAAYNAFLRELKSQLPHTLKLSITSLPAWLSSPEFPPLFDNIDELVLQIHSVSDPRLGLFDATQGWHWVEQLSRLAKVPYLIALPSYGSAVYSTTSGYRVESEVPMRMPLADTASSQHVARQELMADPQVLQSFVKKLHTFADPRLKGMIWFRLPLEGDKRVWPLSTLIAVAQQQPLAPHIELEILNQANTDSAQHEAPGSRLFQLVLVNKGNLAGKLPNQLSLAAQACSGYDAQNGYQAKLTQGTLVWQLPQATSTERAAAPASSQFAPNLISAVELSPNGRRVIGWARCESLHLQGIYAP</sequence>
<dbReference type="Pfam" id="PF11340">
    <property type="entry name" value="DUF3142"/>
    <property type="match status" value="1"/>
</dbReference>
<keyword evidence="2" id="KW-1185">Reference proteome</keyword>
<dbReference type="KEGG" id="sbj:CF168_04815"/>
<proteinExistence type="predicted"/>
<organism evidence="1 2">
    <name type="scientific">Shewanella bicestrii</name>
    <dbReference type="NCBI Taxonomy" id="2018305"/>
    <lineage>
        <taxon>Bacteria</taxon>
        <taxon>Pseudomonadati</taxon>
        <taxon>Pseudomonadota</taxon>
        <taxon>Gammaproteobacteria</taxon>
        <taxon>Alteromonadales</taxon>
        <taxon>Shewanellaceae</taxon>
        <taxon>Shewanella</taxon>
    </lineage>
</organism>
<dbReference type="AlphaFoldDB" id="A0A220UJE1"/>
<dbReference type="EMBL" id="CP022358">
    <property type="protein sequence ID" value="ASK68249.1"/>
    <property type="molecule type" value="Genomic_DNA"/>
</dbReference>